<proteinExistence type="predicted"/>
<dbReference type="Proteomes" id="UP000236178">
    <property type="component" value="Unassembled WGS sequence"/>
</dbReference>
<evidence type="ECO:0000259" key="1">
    <source>
        <dbReference type="Pfam" id="PF03551"/>
    </source>
</evidence>
<reference evidence="2 3" key="1">
    <citation type="submission" date="2017-12" db="EMBL/GenBank/DDBJ databases">
        <title>Streptomyces populusis sp. nov., a novel endophytic actinobacterium isolated from stems of Populus adenopoda Maxim.</title>
        <authorList>
            <person name="Wang Z."/>
        </authorList>
    </citation>
    <scope>NUCLEOTIDE SEQUENCE [LARGE SCALE GENOMIC DNA]</scope>
    <source>
        <strain evidence="2 3">A249</strain>
    </source>
</reference>
<gene>
    <name evidence="2" type="ORF">CW362_22725</name>
</gene>
<accession>A0A2I0SLF6</accession>
<keyword evidence="3" id="KW-1185">Reference proteome</keyword>
<dbReference type="InterPro" id="IPR036388">
    <property type="entry name" value="WH-like_DNA-bd_sf"/>
</dbReference>
<organism evidence="2 3">
    <name type="scientific">Streptomyces populi</name>
    <dbReference type="NCBI Taxonomy" id="2058924"/>
    <lineage>
        <taxon>Bacteria</taxon>
        <taxon>Bacillati</taxon>
        <taxon>Actinomycetota</taxon>
        <taxon>Actinomycetes</taxon>
        <taxon>Kitasatosporales</taxon>
        <taxon>Streptomycetaceae</taxon>
        <taxon>Streptomyces</taxon>
    </lineage>
</organism>
<dbReference type="InterPro" id="IPR005149">
    <property type="entry name" value="Tscrpt_reg_PadR_N"/>
</dbReference>
<evidence type="ECO:0000313" key="2">
    <source>
        <dbReference type="EMBL" id="PKT70730.1"/>
    </source>
</evidence>
<dbReference type="InterPro" id="IPR036390">
    <property type="entry name" value="WH_DNA-bd_sf"/>
</dbReference>
<comment type="caution">
    <text evidence="2">The sequence shown here is derived from an EMBL/GenBank/DDBJ whole genome shotgun (WGS) entry which is preliminary data.</text>
</comment>
<protein>
    <submittedName>
        <fullName evidence="2">PadR family transcriptional regulator</fullName>
    </submittedName>
</protein>
<dbReference type="AlphaFoldDB" id="A0A2I0SLF6"/>
<evidence type="ECO:0000313" key="3">
    <source>
        <dbReference type="Proteomes" id="UP000236178"/>
    </source>
</evidence>
<feature type="domain" description="Transcription regulator PadR N-terminal" evidence="1">
    <location>
        <begin position="24"/>
        <end position="78"/>
    </location>
</feature>
<dbReference type="Gene3D" id="1.10.10.10">
    <property type="entry name" value="Winged helix-like DNA-binding domain superfamily/Winged helix DNA-binding domain"/>
    <property type="match status" value="1"/>
</dbReference>
<dbReference type="RefSeq" id="WP_103551372.1">
    <property type="nucleotide sequence ID" value="NZ_JBHJSK010000005.1"/>
</dbReference>
<dbReference type="Pfam" id="PF03551">
    <property type="entry name" value="PadR"/>
    <property type="match status" value="1"/>
</dbReference>
<sequence>MESPGRITPALLDVLKELVGADAELHGFALSKECGRPTGSIYPILARLEEAGWVASRWEESAIEGRPRKRLYRLSPDGLIAARSLLAERHSTRAARSARRLLPGLRGALGASE</sequence>
<dbReference type="EMBL" id="PJOS01000045">
    <property type="protein sequence ID" value="PKT70730.1"/>
    <property type="molecule type" value="Genomic_DNA"/>
</dbReference>
<dbReference type="OrthoDB" id="122286at2"/>
<dbReference type="SUPFAM" id="SSF46785">
    <property type="entry name" value="Winged helix' DNA-binding domain"/>
    <property type="match status" value="1"/>
</dbReference>
<name>A0A2I0SLF6_9ACTN</name>